<dbReference type="VEuPathDB" id="TriTrypDB:TEOVI_000136300"/>
<comment type="caution">
    <text evidence="2">The sequence shown here is derived from an EMBL/GenBank/DDBJ whole genome shotgun (WGS) entry which is preliminary data.</text>
</comment>
<dbReference type="InterPro" id="IPR055325">
    <property type="entry name" value="CF161"/>
</dbReference>
<dbReference type="Proteomes" id="UP000195570">
    <property type="component" value="Unassembled WGS sequence"/>
</dbReference>
<dbReference type="PANTHER" id="PTHR24274:SF2">
    <property type="entry name" value="CYSTEINE PEPTIDASE, PUTATIVE-RELATED"/>
    <property type="match status" value="1"/>
</dbReference>
<evidence type="ECO:0008006" key="4">
    <source>
        <dbReference type="Google" id="ProtNLM"/>
    </source>
</evidence>
<dbReference type="GO" id="GO:0031514">
    <property type="term" value="C:motile cilium"/>
    <property type="evidence" value="ECO:0007669"/>
    <property type="project" value="TreeGrafter"/>
</dbReference>
<dbReference type="RefSeq" id="XP_067080699.1">
    <property type="nucleotide sequence ID" value="XM_067224598.1"/>
</dbReference>
<reference evidence="2" key="1">
    <citation type="submission" date="2016-09" db="EMBL/GenBank/DDBJ databases">
        <authorList>
            <person name="Hebert L."/>
            <person name="Moumen B."/>
        </authorList>
    </citation>
    <scope>NUCLEOTIDE SEQUENCE [LARGE SCALE GENOMIC DNA]</scope>
    <source>
        <strain evidence="2">OVI</strain>
    </source>
</reference>
<sequence length="301" mass="33145">MPRKALLGNWFEEEAYMRDRKRLLDSCDRGVVDAARETQRIIAKVKHHNSAYPMAEPHEDGYLHFYAPLMLQNAATLGFLSLDLEDRTLRPTGWHVACSTAPAAGPALRNCFVLVPAPTGPTDMIPAPPDEQDIVHYGQPFFIMTVPELCDNPLSLLSEPKGPLSASKVTGKHQDVFFSPDGASAEAMWVADFANPDHREDMRDLPIKADAVLVIRHNHTNTPLASSKAVFFNDFGPENEVCCGRFVNNPGTPCGPMKDENYWTFVHSENGEGDVEKGGETTTPVAENEVPVMTSTNGDKL</sequence>
<organism evidence="2 3">
    <name type="scientific">Trypanosoma equiperdum</name>
    <dbReference type="NCBI Taxonomy" id="5694"/>
    <lineage>
        <taxon>Eukaryota</taxon>
        <taxon>Discoba</taxon>
        <taxon>Euglenozoa</taxon>
        <taxon>Kinetoplastea</taxon>
        <taxon>Metakinetoplastina</taxon>
        <taxon>Trypanosomatida</taxon>
        <taxon>Trypanosomatidae</taxon>
        <taxon>Trypanosoma</taxon>
    </lineage>
</organism>
<evidence type="ECO:0000313" key="3">
    <source>
        <dbReference type="Proteomes" id="UP000195570"/>
    </source>
</evidence>
<dbReference type="AlphaFoldDB" id="A0A1G4ICP2"/>
<name>A0A1G4ICP2_TRYEQ</name>
<evidence type="ECO:0000313" key="2">
    <source>
        <dbReference type="EMBL" id="SCU69794.1"/>
    </source>
</evidence>
<evidence type="ECO:0000256" key="1">
    <source>
        <dbReference type="SAM" id="MobiDB-lite"/>
    </source>
</evidence>
<protein>
    <recommendedName>
        <fullName evidence="4">Calpain-like cysteine peptidase</fullName>
    </recommendedName>
</protein>
<proteinExistence type="predicted"/>
<gene>
    <name evidence="2" type="ORF">TEOVI_000136300</name>
</gene>
<dbReference type="GeneID" id="92375303"/>
<accession>A0A1G4ICP2</accession>
<dbReference type="Pfam" id="PF24569">
    <property type="entry name" value="CFAP161"/>
    <property type="match status" value="1"/>
</dbReference>
<dbReference type="PANTHER" id="PTHR24274">
    <property type="entry name" value="CILIA- AND FLAGELLA-ASSOCIATED PROTEIN 161"/>
    <property type="match status" value="1"/>
</dbReference>
<keyword evidence="3" id="KW-1185">Reference proteome</keyword>
<dbReference type="EMBL" id="CZPT02001308">
    <property type="protein sequence ID" value="SCU69794.1"/>
    <property type="molecule type" value="Genomic_DNA"/>
</dbReference>
<dbReference type="GO" id="GO:0060271">
    <property type="term" value="P:cilium assembly"/>
    <property type="evidence" value="ECO:0007669"/>
    <property type="project" value="TreeGrafter"/>
</dbReference>
<feature type="region of interest" description="Disordered" evidence="1">
    <location>
        <begin position="270"/>
        <end position="301"/>
    </location>
</feature>